<dbReference type="Proteomes" id="UP000271098">
    <property type="component" value="Unassembled WGS sequence"/>
</dbReference>
<accession>A0A183EC76</accession>
<reference evidence="1 2" key="2">
    <citation type="submission" date="2018-11" db="EMBL/GenBank/DDBJ databases">
        <authorList>
            <consortium name="Pathogen Informatics"/>
        </authorList>
    </citation>
    <scope>NUCLEOTIDE SEQUENCE [LARGE SCALE GENOMIC DNA]</scope>
</reference>
<reference evidence="3" key="1">
    <citation type="submission" date="2016-06" db="UniProtKB">
        <authorList>
            <consortium name="WormBaseParasite"/>
        </authorList>
    </citation>
    <scope>IDENTIFICATION</scope>
</reference>
<evidence type="ECO:0000313" key="1">
    <source>
        <dbReference type="EMBL" id="VDN32028.1"/>
    </source>
</evidence>
<protein>
    <submittedName>
        <fullName evidence="1 3">Uncharacterized protein</fullName>
    </submittedName>
</protein>
<sequence length="105" mass="11921">MSHYKAINFSSKKRKIAIIPHTISLPVEMKTPSAGGQFKLFFFAENLHFGEAITVPSRSIIRRYSQEEEGYSNQQDVGSGWKNAGEGWNDCATALGAHRHLRRWQ</sequence>
<dbReference type="WBParaSite" id="GPUH_0001859201-mRNA-1">
    <property type="protein sequence ID" value="GPUH_0001859201-mRNA-1"/>
    <property type="gene ID" value="GPUH_0001859201"/>
</dbReference>
<organism evidence="3">
    <name type="scientific">Gongylonema pulchrum</name>
    <dbReference type="NCBI Taxonomy" id="637853"/>
    <lineage>
        <taxon>Eukaryota</taxon>
        <taxon>Metazoa</taxon>
        <taxon>Ecdysozoa</taxon>
        <taxon>Nematoda</taxon>
        <taxon>Chromadorea</taxon>
        <taxon>Rhabditida</taxon>
        <taxon>Spirurina</taxon>
        <taxon>Spiruromorpha</taxon>
        <taxon>Spiruroidea</taxon>
        <taxon>Gongylonematidae</taxon>
        <taxon>Gongylonema</taxon>
    </lineage>
</organism>
<evidence type="ECO:0000313" key="2">
    <source>
        <dbReference type="Proteomes" id="UP000271098"/>
    </source>
</evidence>
<name>A0A183EC76_9BILA</name>
<gene>
    <name evidence="1" type="ORF">GPUH_LOCUS18567</name>
</gene>
<keyword evidence="2" id="KW-1185">Reference proteome</keyword>
<proteinExistence type="predicted"/>
<dbReference type="EMBL" id="UYRT01086994">
    <property type="protein sequence ID" value="VDN32028.1"/>
    <property type="molecule type" value="Genomic_DNA"/>
</dbReference>
<dbReference type="AlphaFoldDB" id="A0A183EC76"/>
<evidence type="ECO:0000313" key="3">
    <source>
        <dbReference type="WBParaSite" id="GPUH_0001859201-mRNA-1"/>
    </source>
</evidence>